<dbReference type="InterPro" id="IPR013324">
    <property type="entry name" value="RNA_pol_sigma_r3/r4-like"/>
</dbReference>
<dbReference type="PANTHER" id="PTHR43133:SF53">
    <property type="entry name" value="ECF RNA POLYMERASE SIGMA-E FACTOR"/>
    <property type="match status" value="1"/>
</dbReference>
<dbReference type="Pfam" id="PF04542">
    <property type="entry name" value="Sigma70_r2"/>
    <property type="match status" value="1"/>
</dbReference>
<reference evidence="9" key="1">
    <citation type="journal article" date="2016" name="Appl. Environ. Microbiol.">
        <title>Functional Metagenomics of a Biostimulated Petroleum-Contaminated Soil Reveals an Extraordinary Diversity of Extradiol Dioxygenases.</title>
        <authorList>
            <person name="Terron-Gonzalez L."/>
            <person name="Martin-Cabello G."/>
            <person name="Ferrer M."/>
            <person name="Santero E."/>
        </authorList>
    </citation>
    <scope>NUCLEOTIDE SEQUENCE</scope>
</reference>
<dbReference type="InterPro" id="IPR014284">
    <property type="entry name" value="RNA_pol_sigma-70_dom"/>
</dbReference>
<dbReference type="FunFam" id="1.10.1740.10:FF:000001">
    <property type="entry name" value="RNA polymerase sigma factor"/>
    <property type="match status" value="1"/>
</dbReference>
<organism evidence="9">
    <name type="scientific">uncultured bacterium UPO53</name>
    <dbReference type="NCBI Taxonomy" id="1776978"/>
    <lineage>
        <taxon>Bacteria</taxon>
        <taxon>environmental samples</taxon>
    </lineage>
</organism>
<dbReference type="GO" id="GO:0016987">
    <property type="term" value="F:sigma factor activity"/>
    <property type="evidence" value="ECO:0007669"/>
    <property type="project" value="UniProtKB-KW"/>
</dbReference>
<keyword evidence="3 6" id="KW-0731">Sigma factor</keyword>
<keyword evidence="2 6" id="KW-0805">Transcription regulation</keyword>
<feature type="domain" description="RNA polymerase sigma factor 70 region 4 type 2" evidence="8">
    <location>
        <begin position="144"/>
        <end position="194"/>
    </location>
</feature>
<dbReference type="InterPro" id="IPR013249">
    <property type="entry name" value="RNA_pol_sigma70_r4_t2"/>
</dbReference>
<protein>
    <recommendedName>
        <fullName evidence="6">RNA polymerase sigma factor</fullName>
    </recommendedName>
</protein>
<accession>A0A126T090</accession>
<dbReference type="InterPro" id="IPR007627">
    <property type="entry name" value="RNA_pol_sigma70_r2"/>
</dbReference>
<dbReference type="Pfam" id="PF08281">
    <property type="entry name" value="Sigma70_r4_2"/>
    <property type="match status" value="1"/>
</dbReference>
<dbReference type="InterPro" id="IPR039425">
    <property type="entry name" value="RNA_pol_sigma-70-like"/>
</dbReference>
<dbReference type="InterPro" id="IPR000838">
    <property type="entry name" value="RNA_pol_sigma70_ECF_CS"/>
</dbReference>
<name>A0A126T090_9BACT</name>
<dbReference type="NCBIfam" id="TIGR02937">
    <property type="entry name" value="sigma70-ECF"/>
    <property type="match status" value="1"/>
</dbReference>
<dbReference type="CDD" id="cd06171">
    <property type="entry name" value="Sigma70_r4"/>
    <property type="match status" value="1"/>
</dbReference>
<dbReference type="SUPFAM" id="SSF88946">
    <property type="entry name" value="Sigma2 domain of RNA polymerase sigma factors"/>
    <property type="match status" value="1"/>
</dbReference>
<feature type="domain" description="RNA polymerase sigma-70 region 2" evidence="7">
    <location>
        <begin position="38"/>
        <end position="105"/>
    </location>
</feature>
<evidence type="ECO:0000256" key="2">
    <source>
        <dbReference type="ARBA" id="ARBA00023015"/>
    </source>
</evidence>
<evidence type="ECO:0000259" key="7">
    <source>
        <dbReference type="Pfam" id="PF04542"/>
    </source>
</evidence>
<dbReference type="InterPro" id="IPR036388">
    <property type="entry name" value="WH-like_DNA-bd_sf"/>
</dbReference>
<sequence length="204" mass="23115">MASDESGTQAGMTVSEQQLDLELVSRVQRGERAAFDLLVKKYQTRILALILRFVRDRHEAEDVAQESFVRAWRALPNFRGDAAFYTWLYRIAINTAKNHLVSRGRHGTEVDIDALEEDQHAADFNLQHGDTPEGEVLAGELEAAVHRAIASLPDDLRTALMLREFDGLSYEDIALIMRCPTGTVRSRIFRAREEVDRQIGHLLN</sequence>
<comment type="similarity">
    <text evidence="1 6">Belongs to the sigma-70 factor family. ECF subfamily.</text>
</comment>
<evidence type="ECO:0000256" key="6">
    <source>
        <dbReference type="RuleBase" id="RU000716"/>
    </source>
</evidence>
<keyword evidence="4 6" id="KW-0238">DNA-binding</keyword>
<dbReference type="GO" id="GO:0003677">
    <property type="term" value="F:DNA binding"/>
    <property type="evidence" value="ECO:0007669"/>
    <property type="project" value="UniProtKB-KW"/>
</dbReference>
<evidence type="ECO:0000256" key="5">
    <source>
        <dbReference type="ARBA" id="ARBA00023163"/>
    </source>
</evidence>
<evidence type="ECO:0000259" key="8">
    <source>
        <dbReference type="Pfam" id="PF08281"/>
    </source>
</evidence>
<dbReference type="InterPro" id="IPR013325">
    <property type="entry name" value="RNA_pol_sigma_r2"/>
</dbReference>
<proteinExistence type="inferred from homology"/>
<evidence type="ECO:0000313" key="9">
    <source>
        <dbReference type="EMBL" id="AMK59332.1"/>
    </source>
</evidence>
<dbReference type="Gene3D" id="1.10.1740.10">
    <property type="match status" value="1"/>
</dbReference>
<dbReference type="EMBL" id="KU144981">
    <property type="protein sequence ID" value="AMK59332.1"/>
    <property type="molecule type" value="Genomic_DNA"/>
</dbReference>
<dbReference type="InterPro" id="IPR014286">
    <property type="entry name" value="RNA_pol_sigma70_RpoE"/>
</dbReference>
<dbReference type="Gene3D" id="1.10.10.10">
    <property type="entry name" value="Winged helix-like DNA-binding domain superfamily/Winged helix DNA-binding domain"/>
    <property type="match status" value="1"/>
</dbReference>
<keyword evidence="5 6" id="KW-0804">Transcription</keyword>
<evidence type="ECO:0000256" key="1">
    <source>
        <dbReference type="ARBA" id="ARBA00010641"/>
    </source>
</evidence>
<evidence type="ECO:0000256" key="3">
    <source>
        <dbReference type="ARBA" id="ARBA00023082"/>
    </source>
</evidence>
<evidence type="ECO:0000256" key="4">
    <source>
        <dbReference type="ARBA" id="ARBA00023125"/>
    </source>
</evidence>
<dbReference type="AlphaFoldDB" id="A0A126T090"/>
<dbReference type="SUPFAM" id="SSF88659">
    <property type="entry name" value="Sigma3 and sigma4 domains of RNA polymerase sigma factors"/>
    <property type="match status" value="1"/>
</dbReference>
<dbReference type="NCBIfam" id="TIGR02939">
    <property type="entry name" value="RpoE_Sigma70"/>
    <property type="match status" value="1"/>
</dbReference>
<dbReference type="PANTHER" id="PTHR43133">
    <property type="entry name" value="RNA POLYMERASE ECF-TYPE SIGMA FACTO"/>
    <property type="match status" value="1"/>
</dbReference>
<dbReference type="GO" id="GO:0006352">
    <property type="term" value="P:DNA-templated transcription initiation"/>
    <property type="evidence" value="ECO:0007669"/>
    <property type="project" value="InterPro"/>
</dbReference>
<dbReference type="PROSITE" id="PS01063">
    <property type="entry name" value="SIGMA70_ECF"/>
    <property type="match status" value="1"/>
</dbReference>